<dbReference type="Pfam" id="PF00439">
    <property type="entry name" value="Bromodomain"/>
    <property type="match status" value="1"/>
</dbReference>
<dbReference type="GO" id="GO:0006368">
    <property type="term" value="P:transcription elongation by RNA polymerase II"/>
    <property type="evidence" value="ECO:0007669"/>
    <property type="project" value="TreeGrafter"/>
</dbReference>
<dbReference type="OrthoDB" id="10009055at2759"/>
<dbReference type="InterPro" id="IPR037382">
    <property type="entry name" value="Rsc/polybromo"/>
</dbReference>
<keyword evidence="12" id="KW-1185">Reference proteome</keyword>
<dbReference type="PANTHER" id="PTHR16062:SF19">
    <property type="entry name" value="PROTEIN POLYBROMO-1"/>
    <property type="match status" value="1"/>
</dbReference>
<keyword evidence="3" id="KW-0156">Chromatin regulator</keyword>
<protein>
    <submittedName>
        <fullName evidence="11">Protein polybromo-1</fullName>
    </submittedName>
</protein>
<evidence type="ECO:0000256" key="1">
    <source>
        <dbReference type="ARBA" id="ARBA00004123"/>
    </source>
</evidence>
<gene>
    <name evidence="11" type="primary">PBRM1_1</name>
    <name evidence="11" type="ORF">FJT64_022194</name>
</gene>
<evidence type="ECO:0000256" key="3">
    <source>
        <dbReference type="ARBA" id="ARBA00022853"/>
    </source>
</evidence>
<evidence type="ECO:0000256" key="8">
    <source>
        <dbReference type="PROSITE-ProRule" id="PRU00035"/>
    </source>
</evidence>
<dbReference type="GO" id="GO:0003682">
    <property type="term" value="F:chromatin binding"/>
    <property type="evidence" value="ECO:0007669"/>
    <property type="project" value="TreeGrafter"/>
</dbReference>
<dbReference type="PANTHER" id="PTHR16062">
    <property type="entry name" value="SWI/SNF-RELATED"/>
    <property type="match status" value="1"/>
</dbReference>
<dbReference type="InterPro" id="IPR001487">
    <property type="entry name" value="Bromodomain"/>
</dbReference>
<keyword evidence="4" id="KW-0805">Transcription regulation</keyword>
<comment type="subcellular location">
    <subcellularLocation>
        <location evidence="1">Nucleus</location>
    </subcellularLocation>
</comment>
<feature type="compositionally biased region" description="Low complexity" evidence="9">
    <location>
        <begin position="19"/>
        <end position="30"/>
    </location>
</feature>
<dbReference type="PROSITE" id="PS50014">
    <property type="entry name" value="BROMODOMAIN_2"/>
    <property type="match status" value="1"/>
</dbReference>
<dbReference type="Proteomes" id="UP000440578">
    <property type="component" value="Unassembled WGS sequence"/>
</dbReference>
<dbReference type="GO" id="GO:0006338">
    <property type="term" value="P:chromatin remodeling"/>
    <property type="evidence" value="ECO:0007669"/>
    <property type="project" value="InterPro"/>
</dbReference>
<dbReference type="EMBL" id="VIIS01000679">
    <property type="protein sequence ID" value="KAF0306242.1"/>
    <property type="molecule type" value="Genomic_DNA"/>
</dbReference>
<evidence type="ECO:0000256" key="9">
    <source>
        <dbReference type="SAM" id="MobiDB-lite"/>
    </source>
</evidence>
<keyword evidence="2" id="KW-0677">Repeat</keyword>
<comment type="caution">
    <text evidence="11">The sequence shown here is derived from an EMBL/GenBank/DDBJ whole genome shotgun (WGS) entry which is preliminary data.</text>
</comment>
<evidence type="ECO:0000256" key="4">
    <source>
        <dbReference type="ARBA" id="ARBA00023015"/>
    </source>
</evidence>
<evidence type="ECO:0000313" key="11">
    <source>
        <dbReference type="EMBL" id="KAF0306242.1"/>
    </source>
</evidence>
<evidence type="ECO:0000313" key="12">
    <source>
        <dbReference type="Proteomes" id="UP000440578"/>
    </source>
</evidence>
<keyword evidence="5 8" id="KW-0103">Bromodomain</keyword>
<dbReference type="AlphaFoldDB" id="A0A6A4WUE3"/>
<proteinExistence type="predicted"/>
<accession>A0A6A4WUE3</accession>
<keyword evidence="7" id="KW-0539">Nucleus</keyword>
<dbReference type="Gene3D" id="1.20.920.10">
    <property type="entry name" value="Bromodomain-like"/>
    <property type="match status" value="1"/>
</dbReference>
<evidence type="ECO:0000256" key="2">
    <source>
        <dbReference type="ARBA" id="ARBA00022737"/>
    </source>
</evidence>
<keyword evidence="6" id="KW-0804">Transcription</keyword>
<evidence type="ECO:0000256" key="7">
    <source>
        <dbReference type="ARBA" id="ARBA00023242"/>
    </source>
</evidence>
<dbReference type="GO" id="GO:0016586">
    <property type="term" value="C:RSC-type complex"/>
    <property type="evidence" value="ECO:0007669"/>
    <property type="project" value="InterPro"/>
</dbReference>
<evidence type="ECO:0000256" key="5">
    <source>
        <dbReference type="ARBA" id="ARBA00023117"/>
    </source>
</evidence>
<sequence>MPKRKRLSSSHDDDEESVTSESSSAAPSAAGIGTRKRRRCGTVSTVQNPIDFAKIQVNLNTHQYDDLSQLASDIELLVENAKQYYPRSSREYTDAVALWNAFNEHRAAIVPEEALSEKKDDEKPEKITLRIGRMTCVE</sequence>
<dbReference type="SUPFAM" id="SSF47370">
    <property type="entry name" value="Bromodomain"/>
    <property type="match status" value="1"/>
</dbReference>
<feature type="domain" description="Bromo" evidence="10">
    <location>
        <begin position="46"/>
        <end position="92"/>
    </location>
</feature>
<dbReference type="InterPro" id="IPR036427">
    <property type="entry name" value="Bromodomain-like_sf"/>
</dbReference>
<reference evidence="11 12" key="1">
    <citation type="submission" date="2019-07" db="EMBL/GenBank/DDBJ databases">
        <title>Draft genome assembly of a fouling barnacle, Amphibalanus amphitrite (Darwin, 1854): The first reference genome for Thecostraca.</title>
        <authorList>
            <person name="Kim W."/>
        </authorList>
    </citation>
    <scope>NUCLEOTIDE SEQUENCE [LARGE SCALE GENOMIC DNA]</scope>
    <source>
        <strain evidence="11">SNU_AA5</strain>
        <tissue evidence="11">Soma without cirri and trophi</tissue>
    </source>
</reference>
<evidence type="ECO:0000259" key="10">
    <source>
        <dbReference type="PROSITE" id="PS50014"/>
    </source>
</evidence>
<organism evidence="11 12">
    <name type="scientific">Amphibalanus amphitrite</name>
    <name type="common">Striped barnacle</name>
    <name type="synonym">Balanus amphitrite</name>
    <dbReference type="NCBI Taxonomy" id="1232801"/>
    <lineage>
        <taxon>Eukaryota</taxon>
        <taxon>Metazoa</taxon>
        <taxon>Ecdysozoa</taxon>
        <taxon>Arthropoda</taxon>
        <taxon>Crustacea</taxon>
        <taxon>Multicrustacea</taxon>
        <taxon>Cirripedia</taxon>
        <taxon>Thoracica</taxon>
        <taxon>Thoracicalcarea</taxon>
        <taxon>Balanomorpha</taxon>
        <taxon>Balanoidea</taxon>
        <taxon>Balanidae</taxon>
        <taxon>Amphibalaninae</taxon>
        <taxon>Amphibalanus</taxon>
    </lineage>
</organism>
<name>A0A6A4WUE3_AMPAM</name>
<feature type="region of interest" description="Disordered" evidence="9">
    <location>
        <begin position="1"/>
        <end position="41"/>
    </location>
</feature>
<dbReference type="SMART" id="SM00297">
    <property type="entry name" value="BROMO"/>
    <property type="match status" value="1"/>
</dbReference>
<evidence type="ECO:0000256" key="6">
    <source>
        <dbReference type="ARBA" id="ARBA00023163"/>
    </source>
</evidence>